<feature type="transmembrane region" description="Helical" evidence="7">
    <location>
        <begin position="188"/>
        <end position="205"/>
    </location>
</feature>
<reference evidence="8 9" key="1">
    <citation type="journal article" date="2017" name="ISME J.">
        <title>Energy and carbon metabolisms in a deep terrestrial subsurface fluid microbial community.</title>
        <authorList>
            <person name="Momper L."/>
            <person name="Jungbluth S.P."/>
            <person name="Lee M.D."/>
            <person name="Amend J.P."/>
        </authorList>
    </citation>
    <scope>NUCLEOTIDE SEQUENCE [LARGE SCALE GENOMIC DNA]</scope>
    <source>
        <strain evidence="8">SURF_26</strain>
    </source>
</reference>
<accession>A0A3A4R602</accession>
<evidence type="ECO:0000256" key="5">
    <source>
        <dbReference type="ARBA" id="ARBA00023136"/>
    </source>
</evidence>
<feature type="transmembrane region" description="Helical" evidence="7">
    <location>
        <begin position="212"/>
        <end position="234"/>
    </location>
</feature>
<protein>
    <recommendedName>
        <fullName evidence="10">Metal ABC transporter permease</fullName>
    </recommendedName>
</protein>
<keyword evidence="4 7" id="KW-1133">Transmembrane helix</keyword>
<dbReference type="GO" id="GO:0010043">
    <property type="term" value="P:response to zinc ion"/>
    <property type="evidence" value="ECO:0007669"/>
    <property type="project" value="TreeGrafter"/>
</dbReference>
<comment type="caution">
    <text evidence="8">The sequence shown here is derived from an EMBL/GenBank/DDBJ whole genome shotgun (WGS) entry which is preliminary data.</text>
</comment>
<dbReference type="AlphaFoldDB" id="A0A3A4R602"/>
<evidence type="ECO:0000313" key="8">
    <source>
        <dbReference type="EMBL" id="RJP61782.1"/>
    </source>
</evidence>
<dbReference type="InterPro" id="IPR037294">
    <property type="entry name" value="ABC_BtuC-like"/>
</dbReference>
<evidence type="ECO:0008006" key="10">
    <source>
        <dbReference type="Google" id="ProtNLM"/>
    </source>
</evidence>
<name>A0A3A4R602_9BACT</name>
<proteinExistence type="inferred from homology"/>
<feature type="transmembrane region" description="Helical" evidence="7">
    <location>
        <begin position="240"/>
        <end position="260"/>
    </location>
</feature>
<feature type="transmembrane region" description="Helical" evidence="7">
    <location>
        <begin position="89"/>
        <end position="109"/>
    </location>
</feature>
<dbReference type="GO" id="GO:0055085">
    <property type="term" value="P:transmembrane transport"/>
    <property type="evidence" value="ECO:0007669"/>
    <property type="project" value="InterPro"/>
</dbReference>
<feature type="transmembrane region" description="Helical" evidence="7">
    <location>
        <begin position="33"/>
        <end position="53"/>
    </location>
</feature>
<evidence type="ECO:0000256" key="7">
    <source>
        <dbReference type="SAM" id="Phobius"/>
    </source>
</evidence>
<evidence type="ECO:0000256" key="3">
    <source>
        <dbReference type="ARBA" id="ARBA00022692"/>
    </source>
</evidence>
<comment type="subcellular location">
    <subcellularLocation>
        <location evidence="6">Cell membrane</location>
        <topology evidence="6">Multi-pass membrane protein</topology>
    </subcellularLocation>
    <subcellularLocation>
        <location evidence="1">Membrane</location>
        <topology evidence="1">Multi-pass membrane protein</topology>
    </subcellularLocation>
</comment>
<sequence length="263" mass="28162">MENIMLFLPAVTSAALLSIMLGWIGLFMVWRRMVYAGIALCQAASFGALIGHISGIPPFVTGFAAIMGGVGVINIPFKDNVLHKDNITACLYVLAASLTLLALVLFPTVHWGINNLLGGSLLYMKTSGLIAILVIFPVFSGVLSLMKSKWIRLAVHEQEGHKGNLWEEIVFFVLISVIIAVTANLAGVLFTFGGLLFPALCVHLLKAGLKKIFLATAVYSIVMSLTGSACGLIFNLPLGIAIVSAMGFSMALILVIRFVVRNI</sequence>
<evidence type="ECO:0000313" key="9">
    <source>
        <dbReference type="Proteomes" id="UP000266426"/>
    </source>
</evidence>
<keyword evidence="6" id="KW-0813">Transport</keyword>
<dbReference type="InterPro" id="IPR001626">
    <property type="entry name" value="ABC_TroCD"/>
</dbReference>
<evidence type="ECO:0000256" key="2">
    <source>
        <dbReference type="ARBA" id="ARBA00008034"/>
    </source>
</evidence>
<organism evidence="8 9">
    <name type="scientific">Candidatus Auribacter fodinae</name>
    <dbReference type="NCBI Taxonomy" id="2093366"/>
    <lineage>
        <taxon>Bacteria</taxon>
        <taxon>Pseudomonadati</taxon>
        <taxon>Candidatus Auribacterota</taxon>
        <taxon>Candidatus Auribacteria</taxon>
        <taxon>Candidatus Auribacterales</taxon>
        <taxon>Candidatus Auribacteraceae</taxon>
        <taxon>Candidatus Auribacter</taxon>
    </lineage>
</organism>
<dbReference type="Pfam" id="PF00950">
    <property type="entry name" value="ABC-3"/>
    <property type="match status" value="1"/>
</dbReference>
<evidence type="ECO:0000256" key="1">
    <source>
        <dbReference type="ARBA" id="ARBA00004141"/>
    </source>
</evidence>
<feature type="transmembrane region" description="Helical" evidence="7">
    <location>
        <begin position="6"/>
        <end position="26"/>
    </location>
</feature>
<dbReference type="PANTHER" id="PTHR30477:SF19">
    <property type="entry name" value="METAL ABC TRANSPORTER PERMEASE"/>
    <property type="match status" value="1"/>
</dbReference>
<feature type="transmembrane region" description="Helical" evidence="7">
    <location>
        <begin position="121"/>
        <end position="145"/>
    </location>
</feature>
<evidence type="ECO:0000256" key="6">
    <source>
        <dbReference type="RuleBase" id="RU003943"/>
    </source>
</evidence>
<keyword evidence="3 6" id="KW-0812">Transmembrane</keyword>
<feature type="transmembrane region" description="Helical" evidence="7">
    <location>
        <begin position="59"/>
        <end position="77"/>
    </location>
</feature>
<dbReference type="GO" id="GO:0043190">
    <property type="term" value="C:ATP-binding cassette (ABC) transporter complex"/>
    <property type="evidence" value="ECO:0007669"/>
    <property type="project" value="InterPro"/>
</dbReference>
<dbReference type="PANTHER" id="PTHR30477">
    <property type="entry name" value="ABC-TRANSPORTER METAL-BINDING PROTEIN"/>
    <property type="match status" value="1"/>
</dbReference>
<comment type="similarity">
    <text evidence="2 6">Belongs to the ABC-3 integral membrane protein family.</text>
</comment>
<evidence type="ECO:0000256" key="4">
    <source>
        <dbReference type="ARBA" id="ARBA00022989"/>
    </source>
</evidence>
<keyword evidence="5 7" id="KW-0472">Membrane</keyword>
<feature type="transmembrane region" description="Helical" evidence="7">
    <location>
        <begin position="165"/>
        <end position="182"/>
    </location>
</feature>
<dbReference type="SUPFAM" id="SSF81345">
    <property type="entry name" value="ABC transporter involved in vitamin B12 uptake, BtuC"/>
    <property type="match status" value="1"/>
</dbReference>
<dbReference type="EMBL" id="QZJZ01000009">
    <property type="protein sequence ID" value="RJP61782.1"/>
    <property type="molecule type" value="Genomic_DNA"/>
</dbReference>
<dbReference type="Proteomes" id="UP000266426">
    <property type="component" value="Unassembled WGS sequence"/>
</dbReference>
<gene>
    <name evidence="8" type="ORF">C4541_01210</name>
</gene>